<proteinExistence type="predicted"/>
<comment type="caution">
    <text evidence="2">The sequence shown here is derived from an EMBL/GenBank/DDBJ whole genome shotgun (WGS) entry which is preliminary data.</text>
</comment>
<dbReference type="Proteomes" id="UP000020825">
    <property type="component" value="Unassembled WGS sequence"/>
</dbReference>
<accession>X8CDW3</accession>
<dbReference type="PATRIC" id="fig|1299331.3.peg.5139"/>
<feature type="domain" description="ESX-1 secretion system protein EccA1-like N-terminal" evidence="1">
    <location>
        <begin position="32"/>
        <end position="228"/>
    </location>
</feature>
<dbReference type="InterPro" id="IPR011990">
    <property type="entry name" value="TPR-like_helical_dom_sf"/>
</dbReference>
<reference evidence="2 3" key="1">
    <citation type="submission" date="2013-12" db="EMBL/GenBank/DDBJ databases">
        <authorList>
            <person name="Zelazny A."/>
            <person name="Olivier K."/>
            <person name="Holland S."/>
            <person name="Lenaerts A."/>
            <person name="Ordway D."/>
            <person name="DeGroote M.A."/>
            <person name="Parker T."/>
            <person name="Sizemore C."/>
            <person name="Tallon L.J."/>
            <person name="Sadzewicz L.K."/>
            <person name="Sengamalay N."/>
            <person name="Fraser C.M."/>
            <person name="Hine E."/>
            <person name="Shefchek K.A."/>
            <person name="Das S.P."/>
            <person name="Tettelin H."/>
        </authorList>
    </citation>
    <scope>NUCLEOTIDE SEQUENCE [LARGE SCALE GENOMIC DNA]</scope>
    <source>
        <strain evidence="2 3">1956</strain>
    </source>
</reference>
<protein>
    <submittedName>
        <fullName evidence="2">ESX-3 secretion system EccA3 domain protein</fullName>
    </submittedName>
</protein>
<dbReference type="AlphaFoldDB" id="X8CDW3"/>
<evidence type="ECO:0000259" key="1">
    <source>
        <dbReference type="Pfam" id="PF21545"/>
    </source>
</evidence>
<name>X8CDW3_MYCIT</name>
<evidence type="ECO:0000313" key="3">
    <source>
        <dbReference type="Proteomes" id="UP000020825"/>
    </source>
</evidence>
<dbReference type="Gene3D" id="1.25.40.10">
    <property type="entry name" value="Tetratricopeptide repeat domain"/>
    <property type="match status" value="1"/>
</dbReference>
<dbReference type="Pfam" id="PF21545">
    <property type="entry name" value="T7SS_EccA1_N"/>
    <property type="match status" value="1"/>
</dbReference>
<organism evidence="2 3">
    <name type="scientific">Mycobacterium intracellulare 1956</name>
    <dbReference type="NCBI Taxonomy" id="1299331"/>
    <lineage>
        <taxon>Bacteria</taxon>
        <taxon>Bacillati</taxon>
        <taxon>Actinomycetota</taxon>
        <taxon>Actinomycetes</taxon>
        <taxon>Mycobacteriales</taxon>
        <taxon>Mycobacteriaceae</taxon>
        <taxon>Mycobacterium</taxon>
        <taxon>Mycobacterium avium complex (MAC)</taxon>
    </lineage>
</organism>
<dbReference type="EMBL" id="JAOG01000003">
    <property type="protein sequence ID" value="EUA53623.1"/>
    <property type="molecule type" value="Genomic_DNA"/>
</dbReference>
<sequence>MEHGDTGMLTVQPANPRVDTRVDGDVVSRFATCCRALGIVVYQRQRPADLAAARSGFAALTRIAHDQCDAWTGLAAAGDTSLRVLEAVSRTAASAGVLQRQVDLAPNSLGFRYDTGLYLQFRATTPDDFHLAYAAALATAGRFADADAIVAGLTAERPNWREARWVSVVINYRAERWSDVVKLLTPIVNDTDLDEAFSHAAKIALGTALARLGMFAPALSYLEEPEGRSRWRPSTARWPKRWCCAPTSTRTRRAKCCRTCTRPTPRTNRSNRP</sequence>
<evidence type="ECO:0000313" key="2">
    <source>
        <dbReference type="EMBL" id="EUA53623.1"/>
    </source>
</evidence>
<gene>
    <name evidence="2" type="primary">eccA3</name>
    <name evidence="2" type="ORF">I550_5261</name>
</gene>
<dbReference type="InterPro" id="IPR049078">
    <property type="entry name" value="T7SS_EccA1-like_N"/>
</dbReference>